<name>A0A1F7TXB0_9BACT</name>
<evidence type="ECO:0000313" key="1">
    <source>
        <dbReference type="EMBL" id="OGL70238.1"/>
    </source>
</evidence>
<reference evidence="1 2" key="1">
    <citation type="journal article" date="2016" name="Nat. Commun.">
        <title>Thousands of microbial genomes shed light on interconnected biogeochemical processes in an aquifer system.</title>
        <authorList>
            <person name="Anantharaman K."/>
            <person name="Brown C.T."/>
            <person name="Hug L.A."/>
            <person name="Sharon I."/>
            <person name="Castelle C.J."/>
            <person name="Probst A.J."/>
            <person name="Thomas B.C."/>
            <person name="Singh A."/>
            <person name="Wilkins M.J."/>
            <person name="Karaoz U."/>
            <person name="Brodie E.L."/>
            <person name="Williams K.H."/>
            <person name="Hubbard S.S."/>
            <person name="Banfield J.F."/>
        </authorList>
    </citation>
    <scope>NUCLEOTIDE SEQUENCE [LARGE SCALE GENOMIC DNA]</scope>
</reference>
<evidence type="ECO:0008006" key="3">
    <source>
        <dbReference type="Google" id="ProtNLM"/>
    </source>
</evidence>
<protein>
    <recommendedName>
        <fullName evidence="3">Thioredoxin domain-containing protein</fullName>
    </recommendedName>
</protein>
<gene>
    <name evidence="1" type="ORF">A3C17_03170</name>
</gene>
<organism evidence="1 2">
    <name type="scientific">Candidatus Uhrbacteria bacterium RIFCSPHIGHO2_02_FULL_53_13</name>
    <dbReference type="NCBI Taxonomy" id="1802389"/>
    <lineage>
        <taxon>Bacteria</taxon>
        <taxon>Candidatus Uhriibacteriota</taxon>
    </lineage>
</organism>
<dbReference type="SUPFAM" id="SSF52833">
    <property type="entry name" value="Thioredoxin-like"/>
    <property type="match status" value="1"/>
</dbReference>
<dbReference type="EMBL" id="MGDX01000033">
    <property type="protein sequence ID" value="OGL70238.1"/>
    <property type="molecule type" value="Genomic_DNA"/>
</dbReference>
<accession>A0A1F7TXB0</accession>
<dbReference type="Proteomes" id="UP000177097">
    <property type="component" value="Unassembled WGS sequence"/>
</dbReference>
<sequence length="89" mass="10103">MALYEFYGKTCPHCIEMMPIVDKLIGEGIPIEKFEVWDDKDNAAKMEEANKNHCPGVPFFVNTKSDQWICGSTNEATLRDWAAGKPIEH</sequence>
<dbReference type="Gene3D" id="3.40.30.10">
    <property type="entry name" value="Glutaredoxin"/>
    <property type="match status" value="1"/>
</dbReference>
<comment type="caution">
    <text evidence="1">The sequence shown here is derived from an EMBL/GenBank/DDBJ whole genome shotgun (WGS) entry which is preliminary data.</text>
</comment>
<dbReference type="AlphaFoldDB" id="A0A1F7TXB0"/>
<dbReference type="STRING" id="1802389.A3C17_03170"/>
<proteinExistence type="predicted"/>
<evidence type="ECO:0000313" key="2">
    <source>
        <dbReference type="Proteomes" id="UP000177097"/>
    </source>
</evidence>
<dbReference type="InterPro" id="IPR036249">
    <property type="entry name" value="Thioredoxin-like_sf"/>
</dbReference>
<dbReference type="CDD" id="cd01659">
    <property type="entry name" value="TRX_superfamily"/>
    <property type="match status" value="1"/>
</dbReference>